<dbReference type="RefSeq" id="WP_143197324.1">
    <property type="nucleotide sequence ID" value="NZ_FSRA01000001.1"/>
</dbReference>
<reference evidence="2 3" key="1">
    <citation type="submission" date="2016-11" db="EMBL/GenBank/DDBJ databases">
        <authorList>
            <person name="Jaros S."/>
            <person name="Januszkiewicz K."/>
            <person name="Wedrychowicz H."/>
        </authorList>
    </citation>
    <scope>NUCLEOTIDE SEQUENCE [LARGE SCALE GENOMIC DNA]</scope>
    <source>
        <strain evidence="2 3">DSM 24787</strain>
    </source>
</reference>
<feature type="transmembrane region" description="Helical" evidence="1">
    <location>
        <begin position="157"/>
        <end position="183"/>
    </location>
</feature>
<evidence type="ECO:0000313" key="3">
    <source>
        <dbReference type="Proteomes" id="UP000185003"/>
    </source>
</evidence>
<gene>
    <name evidence="2" type="ORF">SAMN04488055_0695</name>
</gene>
<feature type="transmembrane region" description="Helical" evidence="1">
    <location>
        <begin position="118"/>
        <end position="137"/>
    </location>
</feature>
<feature type="transmembrane region" description="Helical" evidence="1">
    <location>
        <begin position="78"/>
        <end position="98"/>
    </location>
</feature>
<protein>
    <recommendedName>
        <fullName evidence="4">DoxX family protein</fullName>
    </recommendedName>
</protein>
<name>A0A1N6DFF7_9BACT</name>
<feature type="transmembrane region" description="Helical" evidence="1">
    <location>
        <begin position="190"/>
        <end position="210"/>
    </location>
</feature>
<dbReference type="STRING" id="536979.SAMN04488055_0695"/>
<organism evidence="2 3">
    <name type="scientific">Chitinophaga niabensis</name>
    <dbReference type="NCBI Taxonomy" id="536979"/>
    <lineage>
        <taxon>Bacteria</taxon>
        <taxon>Pseudomonadati</taxon>
        <taxon>Bacteroidota</taxon>
        <taxon>Chitinophagia</taxon>
        <taxon>Chitinophagales</taxon>
        <taxon>Chitinophagaceae</taxon>
        <taxon>Chitinophaga</taxon>
    </lineage>
</organism>
<proteinExistence type="predicted"/>
<accession>A0A1N6DFF7</accession>
<evidence type="ECO:0008006" key="4">
    <source>
        <dbReference type="Google" id="ProtNLM"/>
    </source>
</evidence>
<keyword evidence="1" id="KW-0812">Transmembrane</keyword>
<dbReference type="EMBL" id="FSRA01000001">
    <property type="protein sequence ID" value="SIN69532.1"/>
    <property type="molecule type" value="Genomic_DNA"/>
</dbReference>
<feature type="transmembrane region" description="Helical" evidence="1">
    <location>
        <begin position="258"/>
        <end position="277"/>
    </location>
</feature>
<evidence type="ECO:0000313" key="2">
    <source>
        <dbReference type="EMBL" id="SIN69532.1"/>
    </source>
</evidence>
<sequence>MPVYPTHPWSPTQKISFRFFFAFFILYTFPFPLTIVPYLSYWYSLLWQQIVPWVGAHFLHLPPITIFTNGSGDTTYDYLLLLSYITLALLIAIIWSLLDRRRKSYHIAYHWLRVLVRYYVAGMMFLYGIIKIFHLQMPAPYLSQLVQPFGDKSPMGLAWSYVGYSTTFSAFTGWSEVIAGAFLLFRRTTLLGAVLCSFVAVNIVAINFCFDVPVKLFSSMLLLMSIFLMAPDVQRLLNVFLLNKPAEPRAYYSYLPKRWMRITAIVIKVLYIAYIIIPQVENGINGQKRYGDKRPLPPLYGIYNTELLVRNNDTIPPLTTDTTRWRQLIIQFEKRATVKLMNDTIKPYNLVVDTTLKTATVFSNTDTLHKVVLNYKADSVYLTLSNDSLYYRFKKYDHRNFRLISRGFRWVNEYPYNR</sequence>
<keyword evidence="1" id="KW-1133">Transmembrane helix</keyword>
<keyword evidence="1" id="KW-0472">Membrane</keyword>
<dbReference type="OrthoDB" id="102112at2"/>
<feature type="transmembrane region" description="Helical" evidence="1">
    <location>
        <begin position="20"/>
        <end position="43"/>
    </location>
</feature>
<keyword evidence="3" id="KW-1185">Reference proteome</keyword>
<dbReference type="Proteomes" id="UP000185003">
    <property type="component" value="Unassembled WGS sequence"/>
</dbReference>
<evidence type="ECO:0000256" key="1">
    <source>
        <dbReference type="SAM" id="Phobius"/>
    </source>
</evidence>
<dbReference type="AlphaFoldDB" id="A0A1N6DFF7"/>